<dbReference type="InterPro" id="IPR002010">
    <property type="entry name" value="T3SS_IM_R"/>
</dbReference>
<dbReference type="RefSeq" id="WP_070401740.1">
    <property type="nucleotide sequence ID" value="NZ_BJVW01000004.1"/>
</dbReference>
<comment type="subcellular location">
    <subcellularLocation>
        <location evidence="1">Cell membrane</location>
        <topology evidence="1">Multi-pass membrane protein</topology>
    </subcellularLocation>
</comment>
<dbReference type="KEGG" id="kba:A0U89_00640"/>
<evidence type="ECO:0000256" key="3">
    <source>
        <dbReference type="ARBA" id="ARBA00022475"/>
    </source>
</evidence>
<sequence>MTASPDAFLVSLPGLALIFALILCRVSALVMIMPGLGEQGAPAMLRAGIALSLTLLLLPLLQGHFPAFSDSLSPIRLVSLIACEIFIGGLIGWLTRLVALILPIAGQILSLLVGLSSVLQPDPELGAETAILGRFFNLLAPVILSMTNAYLLPIRAVIGSYDLFPPDVLFSAASHPALVVDAVQSVTRLTERAMLLSVELVAPFMLLSLLWQAALGIMSRLIPQLQIYNLAMPLQVLGGLSLVALLGHQMIAVWSHRADDLLRLLPGL</sequence>
<dbReference type="PRINTS" id="PR00953">
    <property type="entry name" value="TYPE3IMRPROT"/>
</dbReference>
<dbReference type="PANTHER" id="PTHR30065:SF8">
    <property type="entry name" value="FLAGELLAR BIOSYNTHETIC PROTEIN FLIR"/>
    <property type="match status" value="1"/>
</dbReference>
<dbReference type="Proteomes" id="UP000179145">
    <property type="component" value="Chromosome"/>
</dbReference>
<dbReference type="Pfam" id="PF01311">
    <property type="entry name" value="Bac_export_1"/>
    <property type="match status" value="1"/>
</dbReference>
<evidence type="ECO:0000313" key="7">
    <source>
        <dbReference type="EMBL" id="AOX15882.1"/>
    </source>
</evidence>
<accession>A0A1D8UQG6</accession>
<evidence type="ECO:0000256" key="2">
    <source>
        <dbReference type="ARBA" id="ARBA00009772"/>
    </source>
</evidence>
<name>A0A1D8UQG6_9PROT</name>
<dbReference type="STRING" id="153496.A0U89_00640"/>
<dbReference type="GO" id="GO:0005886">
    <property type="term" value="C:plasma membrane"/>
    <property type="evidence" value="ECO:0007669"/>
    <property type="project" value="UniProtKB-SubCell"/>
</dbReference>
<gene>
    <name evidence="7" type="ORF">A0U89_00640</name>
</gene>
<dbReference type="AlphaFoldDB" id="A0A1D8UQG6"/>
<evidence type="ECO:0000256" key="6">
    <source>
        <dbReference type="ARBA" id="ARBA00023136"/>
    </source>
</evidence>
<dbReference type="PANTHER" id="PTHR30065">
    <property type="entry name" value="FLAGELLAR BIOSYNTHETIC PROTEIN FLIR"/>
    <property type="match status" value="1"/>
</dbReference>
<keyword evidence="5" id="KW-1133">Transmembrane helix</keyword>
<keyword evidence="8" id="KW-1185">Reference proteome</keyword>
<proteinExistence type="inferred from homology"/>
<evidence type="ECO:0000256" key="5">
    <source>
        <dbReference type="ARBA" id="ARBA00022989"/>
    </source>
</evidence>
<dbReference type="eggNOG" id="COG1684">
    <property type="taxonomic scope" value="Bacteria"/>
</dbReference>
<evidence type="ECO:0000256" key="1">
    <source>
        <dbReference type="ARBA" id="ARBA00004651"/>
    </source>
</evidence>
<keyword evidence="4" id="KW-0812">Transmembrane</keyword>
<evidence type="ECO:0000313" key="8">
    <source>
        <dbReference type="Proteomes" id="UP000179145"/>
    </source>
</evidence>
<evidence type="ECO:0000256" key="4">
    <source>
        <dbReference type="ARBA" id="ARBA00022692"/>
    </source>
</evidence>
<dbReference type="OrthoDB" id="9779817at2"/>
<reference evidence="7 8" key="1">
    <citation type="journal article" date="2016" name="Microb. Cell Fact.">
        <title>Dissection of exopolysaccharide biosynthesis in Kozakia baliensis.</title>
        <authorList>
            <person name="Brandt J.U."/>
            <person name="Jakob F."/>
            <person name="Behr J."/>
            <person name="Geissler A.J."/>
            <person name="Vogel R.F."/>
        </authorList>
    </citation>
    <scope>NUCLEOTIDE SEQUENCE [LARGE SCALE GENOMIC DNA]</scope>
    <source>
        <strain evidence="7 8">DSM 14400</strain>
    </source>
</reference>
<organism evidence="7 8">
    <name type="scientific">Kozakia baliensis</name>
    <dbReference type="NCBI Taxonomy" id="153496"/>
    <lineage>
        <taxon>Bacteria</taxon>
        <taxon>Pseudomonadati</taxon>
        <taxon>Pseudomonadota</taxon>
        <taxon>Alphaproteobacteria</taxon>
        <taxon>Acetobacterales</taxon>
        <taxon>Acetobacteraceae</taxon>
        <taxon>Kozakia</taxon>
    </lineage>
</organism>
<keyword evidence="6" id="KW-0472">Membrane</keyword>
<dbReference type="GO" id="GO:0006605">
    <property type="term" value="P:protein targeting"/>
    <property type="evidence" value="ECO:0007669"/>
    <property type="project" value="InterPro"/>
</dbReference>
<dbReference type="EMBL" id="CP014674">
    <property type="protein sequence ID" value="AOX15882.1"/>
    <property type="molecule type" value="Genomic_DNA"/>
</dbReference>
<comment type="similarity">
    <text evidence="2">Belongs to the FliR/MopE/SpaR family.</text>
</comment>
<keyword evidence="3" id="KW-1003">Cell membrane</keyword>
<protein>
    <submittedName>
        <fullName evidence="7">Uncharacterized protein</fullName>
    </submittedName>
</protein>